<gene>
    <name evidence="2" type="ORF">LCY76_21140</name>
</gene>
<comment type="caution">
    <text evidence="2">The sequence shown here is derived from an EMBL/GenBank/DDBJ whole genome shotgun (WGS) entry which is preliminary data.</text>
</comment>
<dbReference type="AlphaFoldDB" id="A0A9X1XHJ8"/>
<evidence type="ECO:0000313" key="3">
    <source>
        <dbReference type="Proteomes" id="UP001139011"/>
    </source>
</evidence>
<dbReference type="RefSeq" id="WP_248254291.1">
    <property type="nucleotide sequence ID" value="NZ_JAIWJX010000002.1"/>
</dbReference>
<reference evidence="2" key="1">
    <citation type="submission" date="2021-09" db="EMBL/GenBank/DDBJ databases">
        <title>Genome analysis of Fictibacillus sp. KIGAM418 isolated from marine sediment.</title>
        <authorList>
            <person name="Seo M.-J."/>
            <person name="Cho E.-S."/>
            <person name="Hwang C.Y."/>
        </authorList>
    </citation>
    <scope>NUCLEOTIDE SEQUENCE</scope>
    <source>
        <strain evidence="2">KIGAM418</strain>
    </source>
</reference>
<evidence type="ECO:0000259" key="1">
    <source>
        <dbReference type="Pfam" id="PF10057"/>
    </source>
</evidence>
<feature type="domain" description="Na+-translocating membrane potential-generating system MpsC" evidence="1">
    <location>
        <begin position="138"/>
        <end position="227"/>
    </location>
</feature>
<evidence type="ECO:0000313" key="2">
    <source>
        <dbReference type="EMBL" id="MCK6259080.1"/>
    </source>
</evidence>
<dbReference type="Proteomes" id="UP001139011">
    <property type="component" value="Unassembled WGS sequence"/>
</dbReference>
<dbReference type="InterPro" id="IPR018745">
    <property type="entry name" value="MpsC"/>
</dbReference>
<dbReference type="EMBL" id="JAIWJX010000002">
    <property type="protein sequence ID" value="MCK6259080.1"/>
    <property type="molecule type" value="Genomic_DNA"/>
</dbReference>
<dbReference type="Pfam" id="PF10057">
    <property type="entry name" value="MpsC"/>
    <property type="match status" value="2"/>
</dbReference>
<proteinExistence type="predicted"/>
<name>A0A9X1XHJ8_9BACL</name>
<organism evidence="2 3">
    <name type="scientific">Fictibacillus marinisediminis</name>
    <dbReference type="NCBI Taxonomy" id="2878389"/>
    <lineage>
        <taxon>Bacteria</taxon>
        <taxon>Bacillati</taxon>
        <taxon>Bacillota</taxon>
        <taxon>Bacilli</taxon>
        <taxon>Bacillales</taxon>
        <taxon>Fictibacillaceae</taxon>
        <taxon>Fictibacillus</taxon>
    </lineage>
</organism>
<sequence length="230" mass="26620">MDRLKAEKDLSSYIGRILRDHFGRGPGSVFVTLSEPYVAMYFTKFLSPTERSLLNTNQAAFVQKIRDMLMEQLIGEITDYLKLQLGIDIQEFYYDWNLDTQTGIFVAVSKDSPDNLLAGAYKNQEQVHTEIDRVSFKAEKSPDEVTSFLLNDRTLIIFRDKILVSIEKELIELGKDETLRIAKRRLERRLVAEHTPQLEKLLGTTIADYFIDWDFELDRSATIFILDPIS</sequence>
<feature type="domain" description="Na+-translocating membrane potential-generating system MpsC" evidence="1">
    <location>
        <begin position="5"/>
        <end position="108"/>
    </location>
</feature>
<keyword evidence="3" id="KW-1185">Reference proteome</keyword>
<accession>A0A9X1XHJ8</accession>
<protein>
    <submittedName>
        <fullName evidence="2">DUF2294 domain-containing protein</fullName>
    </submittedName>
</protein>